<accession>A0AAV1Z0V8</accession>
<reference evidence="2 3" key="1">
    <citation type="submission" date="2024-04" db="EMBL/GenBank/DDBJ databases">
        <authorList>
            <person name="Rising A."/>
            <person name="Reimegard J."/>
            <person name="Sonavane S."/>
            <person name="Akerstrom W."/>
            <person name="Nylinder S."/>
            <person name="Hedman E."/>
            <person name="Kallberg Y."/>
        </authorList>
    </citation>
    <scope>NUCLEOTIDE SEQUENCE [LARGE SCALE GENOMIC DNA]</scope>
</reference>
<name>A0AAV1Z0V8_9ARAC</name>
<feature type="signal peptide" evidence="1">
    <location>
        <begin position="1"/>
        <end position="16"/>
    </location>
</feature>
<organism evidence="2 3">
    <name type="scientific">Larinioides sclopetarius</name>
    <dbReference type="NCBI Taxonomy" id="280406"/>
    <lineage>
        <taxon>Eukaryota</taxon>
        <taxon>Metazoa</taxon>
        <taxon>Ecdysozoa</taxon>
        <taxon>Arthropoda</taxon>
        <taxon>Chelicerata</taxon>
        <taxon>Arachnida</taxon>
        <taxon>Araneae</taxon>
        <taxon>Araneomorphae</taxon>
        <taxon>Entelegynae</taxon>
        <taxon>Araneoidea</taxon>
        <taxon>Araneidae</taxon>
        <taxon>Larinioides</taxon>
    </lineage>
</organism>
<comment type="caution">
    <text evidence="2">The sequence shown here is derived from an EMBL/GenBank/DDBJ whole genome shotgun (WGS) entry which is preliminary data.</text>
</comment>
<evidence type="ECO:0000256" key="1">
    <source>
        <dbReference type="SAM" id="SignalP"/>
    </source>
</evidence>
<keyword evidence="3" id="KW-1185">Reference proteome</keyword>
<sequence length="235" mass="23831">MSLIFFLSALFLLAAADSNDGDPQRSDRIETEDARDDAIAYESFGSPVYGPSAAAVAKSGGVPPPGKSAYSVPAPPAFPAAYAGYLNSLGYANPYAFNRFGVMPYAAPYAYGAPYGYGAYGALPYGGLGYGGALAGGLGYPAGLPYSPYMGRASLNVLGYPGPAGLGYRFGGLASAGYRGVPLPAPLPPPAPVAAPAAPIPPPPPVRAPVATTVGKDGTLRYAYPPLQGQKIPGY</sequence>
<evidence type="ECO:0000313" key="2">
    <source>
        <dbReference type="EMBL" id="CAL1263893.1"/>
    </source>
</evidence>
<protein>
    <submittedName>
        <fullName evidence="2">Uncharacterized protein</fullName>
    </submittedName>
</protein>
<keyword evidence="1" id="KW-0732">Signal</keyword>
<evidence type="ECO:0000313" key="3">
    <source>
        <dbReference type="Proteomes" id="UP001497382"/>
    </source>
</evidence>
<feature type="chain" id="PRO_5043796866" evidence="1">
    <location>
        <begin position="17"/>
        <end position="235"/>
    </location>
</feature>
<gene>
    <name evidence="2" type="ORF">LARSCL_LOCUS1726</name>
</gene>
<dbReference type="EMBL" id="CAXIEN010000010">
    <property type="protein sequence ID" value="CAL1263893.1"/>
    <property type="molecule type" value="Genomic_DNA"/>
</dbReference>
<proteinExistence type="predicted"/>
<dbReference type="Proteomes" id="UP001497382">
    <property type="component" value="Unassembled WGS sequence"/>
</dbReference>
<dbReference type="AlphaFoldDB" id="A0AAV1Z0V8"/>